<sequence>MKLGVISVSHISHFNSGKSSDFLDSLKITKQFTFIM</sequence>
<comment type="caution">
    <text evidence="1">The sequence shown here is derived from an EMBL/GenBank/DDBJ whole genome shotgun (WGS) entry which is preliminary data.</text>
</comment>
<reference evidence="1 2" key="1">
    <citation type="submission" date="2014-03" db="EMBL/GenBank/DDBJ databases">
        <title>Draft Genome of Photorhabdus luminescens BA1, an Egyptian Isolate.</title>
        <authorList>
            <person name="Ghazal S."/>
            <person name="Hurst S.G.IV."/>
            <person name="Morris K."/>
            <person name="Thomas K."/>
            <person name="Tisa L.S."/>
        </authorList>
    </citation>
    <scope>NUCLEOTIDE SEQUENCE [LARGE SCALE GENOMIC DNA]</scope>
    <source>
        <strain evidence="1 2">BA1</strain>
    </source>
</reference>
<dbReference type="Proteomes" id="UP000023464">
    <property type="component" value="Unassembled WGS sequence"/>
</dbReference>
<accession>A0A022PHG5</accession>
<keyword evidence="2" id="KW-1185">Reference proteome</keyword>
<dbReference type="AlphaFoldDB" id="A0A022PHG5"/>
<evidence type="ECO:0000313" key="1">
    <source>
        <dbReference type="EMBL" id="EYU14358.1"/>
    </source>
</evidence>
<protein>
    <submittedName>
        <fullName evidence="1">Uncharacterized protein</fullName>
    </submittedName>
</protein>
<proteinExistence type="predicted"/>
<evidence type="ECO:0000313" key="2">
    <source>
        <dbReference type="Proteomes" id="UP000023464"/>
    </source>
</evidence>
<organism evidence="1 2">
    <name type="scientific">Photorhabdus aegyptia</name>
    <dbReference type="NCBI Taxonomy" id="2805098"/>
    <lineage>
        <taxon>Bacteria</taxon>
        <taxon>Pseudomonadati</taxon>
        <taxon>Pseudomonadota</taxon>
        <taxon>Gammaproteobacteria</taxon>
        <taxon>Enterobacterales</taxon>
        <taxon>Morganellaceae</taxon>
        <taxon>Photorhabdus</taxon>
    </lineage>
</organism>
<name>A0A022PHG5_9GAMM</name>
<gene>
    <name evidence="1" type="ORF">BA1DRAFT_03103</name>
</gene>
<dbReference type="EMBL" id="JFGV01000049">
    <property type="protein sequence ID" value="EYU14358.1"/>
    <property type="molecule type" value="Genomic_DNA"/>
</dbReference>